<evidence type="ECO:0000256" key="7">
    <source>
        <dbReference type="SAM" id="MobiDB-lite"/>
    </source>
</evidence>
<dbReference type="FunFam" id="1.10.418.10:FF:000001">
    <property type="entry name" value="Actinin alpha 1"/>
    <property type="match status" value="1"/>
</dbReference>
<keyword evidence="4" id="KW-0106">Calcium</keyword>
<feature type="domain" description="EF-hand" evidence="9">
    <location>
        <begin position="815"/>
        <end position="850"/>
    </location>
</feature>
<dbReference type="InterPro" id="IPR002048">
    <property type="entry name" value="EF_hand_dom"/>
</dbReference>
<dbReference type="SUPFAM" id="SSF46966">
    <property type="entry name" value="Spectrin repeat"/>
    <property type="match status" value="4"/>
</dbReference>
<dbReference type="Proteomes" id="UP000265200">
    <property type="component" value="Chromosome 13"/>
</dbReference>
<dbReference type="PROSITE" id="PS50222">
    <property type="entry name" value="EF_HAND_2"/>
    <property type="match status" value="2"/>
</dbReference>
<dbReference type="SMART" id="SM01184">
    <property type="entry name" value="efhand_Ca_insen"/>
    <property type="match status" value="1"/>
</dbReference>
<keyword evidence="5" id="KW-0009">Actin-binding</keyword>
<reference evidence="10" key="4">
    <citation type="submission" date="2025-09" db="UniProtKB">
        <authorList>
            <consortium name="Ensembl"/>
        </authorList>
    </citation>
    <scope>IDENTIFICATION</scope>
    <source>
        <strain evidence="10">HSOK</strain>
    </source>
</reference>
<keyword evidence="2" id="KW-0479">Metal-binding</keyword>
<dbReference type="SUPFAM" id="SSF47576">
    <property type="entry name" value="Calponin-homology domain, CH-domain"/>
    <property type="match status" value="1"/>
</dbReference>
<dbReference type="Pfam" id="PF13833">
    <property type="entry name" value="EF-hand_8"/>
    <property type="match status" value="1"/>
</dbReference>
<dbReference type="Pfam" id="PF00307">
    <property type="entry name" value="CH"/>
    <property type="match status" value="2"/>
</dbReference>
<dbReference type="InterPro" id="IPR011992">
    <property type="entry name" value="EF-hand-dom_pair"/>
</dbReference>
<feature type="domain" description="EF-hand" evidence="9">
    <location>
        <begin position="752"/>
        <end position="787"/>
    </location>
</feature>
<dbReference type="SMART" id="SM00150">
    <property type="entry name" value="SPEC"/>
    <property type="match status" value="2"/>
</dbReference>
<dbReference type="FunFam" id="1.20.58.60:FF:000003">
    <property type="entry name" value="Actinin, alpha 1"/>
    <property type="match status" value="1"/>
</dbReference>
<dbReference type="Pfam" id="PF00435">
    <property type="entry name" value="Spectrin"/>
    <property type="match status" value="3"/>
</dbReference>
<evidence type="ECO:0000259" key="8">
    <source>
        <dbReference type="PROSITE" id="PS50021"/>
    </source>
</evidence>
<evidence type="ECO:0000259" key="9">
    <source>
        <dbReference type="PROSITE" id="PS50222"/>
    </source>
</evidence>
<evidence type="ECO:0000256" key="5">
    <source>
        <dbReference type="ARBA" id="ARBA00023203"/>
    </source>
</evidence>
<dbReference type="CDD" id="cd21214">
    <property type="entry name" value="CH_ACTN_rpt1"/>
    <property type="match status" value="1"/>
</dbReference>
<feature type="domain" description="Calponin-homology (CH)" evidence="8">
    <location>
        <begin position="37"/>
        <end position="141"/>
    </location>
</feature>
<dbReference type="SMART" id="SM00033">
    <property type="entry name" value="CH"/>
    <property type="match status" value="2"/>
</dbReference>
<dbReference type="PROSITE" id="PS00020">
    <property type="entry name" value="ACTININ_2"/>
    <property type="match status" value="1"/>
</dbReference>
<evidence type="ECO:0000256" key="2">
    <source>
        <dbReference type="ARBA" id="ARBA00022723"/>
    </source>
</evidence>
<dbReference type="GO" id="GO:0003779">
    <property type="term" value="F:actin binding"/>
    <property type="evidence" value="ECO:0007669"/>
    <property type="project" value="UniProtKB-KW"/>
</dbReference>
<dbReference type="SMART" id="SM00054">
    <property type="entry name" value="EFh"/>
    <property type="match status" value="2"/>
</dbReference>
<comment type="similarity">
    <text evidence="1">Belongs to the alpha-actinin family.</text>
</comment>
<dbReference type="GO" id="GO:0005509">
    <property type="term" value="F:calcium ion binding"/>
    <property type="evidence" value="ECO:0007669"/>
    <property type="project" value="InterPro"/>
</dbReference>
<evidence type="ECO:0000256" key="3">
    <source>
        <dbReference type="ARBA" id="ARBA00022737"/>
    </source>
</evidence>
<dbReference type="Gene3D" id="1.10.418.10">
    <property type="entry name" value="Calponin-like domain"/>
    <property type="match status" value="2"/>
</dbReference>
<dbReference type="InterPro" id="IPR014837">
    <property type="entry name" value="EF-hand_Ca_insen"/>
</dbReference>
<evidence type="ECO:0000256" key="6">
    <source>
        <dbReference type="SAM" id="Coils"/>
    </source>
</evidence>
<evidence type="ECO:0000313" key="10">
    <source>
        <dbReference type="Ensembl" id="ENSORLP00015027302.1"/>
    </source>
</evidence>
<keyword evidence="6" id="KW-0175">Coiled coil</keyword>
<evidence type="ECO:0000313" key="11">
    <source>
        <dbReference type="Proteomes" id="UP000265200"/>
    </source>
</evidence>
<dbReference type="InterPro" id="IPR002017">
    <property type="entry name" value="Spectrin_repeat"/>
</dbReference>
<organism evidence="10 11">
    <name type="scientific">Oryzias latipes</name>
    <name type="common">Japanese rice fish</name>
    <name type="synonym">Japanese killifish</name>
    <dbReference type="NCBI Taxonomy" id="8090"/>
    <lineage>
        <taxon>Eukaryota</taxon>
        <taxon>Metazoa</taxon>
        <taxon>Chordata</taxon>
        <taxon>Craniata</taxon>
        <taxon>Vertebrata</taxon>
        <taxon>Euteleostomi</taxon>
        <taxon>Actinopterygii</taxon>
        <taxon>Neopterygii</taxon>
        <taxon>Teleostei</taxon>
        <taxon>Neoteleostei</taxon>
        <taxon>Acanthomorphata</taxon>
        <taxon>Ovalentaria</taxon>
        <taxon>Atherinomorphae</taxon>
        <taxon>Beloniformes</taxon>
        <taxon>Adrianichthyidae</taxon>
        <taxon>Oryziinae</taxon>
        <taxon>Oryzias</taxon>
    </lineage>
</organism>
<dbReference type="InterPro" id="IPR001715">
    <property type="entry name" value="CH_dom"/>
</dbReference>
<dbReference type="CDD" id="cd21216">
    <property type="entry name" value="CH_ACTN_rpt2"/>
    <property type="match status" value="1"/>
</dbReference>
<dbReference type="FunFam" id="1.20.58.60:FF:000002">
    <property type="entry name" value="Actinin, alpha 1"/>
    <property type="match status" value="1"/>
</dbReference>
<evidence type="ECO:0000256" key="1">
    <source>
        <dbReference type="ARBA" id="ARBA00010255"/>
    </source>
</evidence>
<dbReference type="Ensembl" id="ENSORLT00015000678.1">
    <property type="protein sequence ID" value="ENSORLP00015027302.1"/>
    <property type="gene ID" value="ENSORLG00015009431.1"/>
</dbReference>
<dbReference type="CDD" id="cd00176">
    <property type="entry name" value="SPEC"/>
    <property type="match status" value="1"/>
</dbReference>
<reference evidence="10 11" key="2">
    <citation type="submission" date="2017-04" db="EMBL/GenBank/DDBJ databases">
        <title>CpG methylation of centromeres and impact of large insertions on vertebrate speciation.</title>
        <authorList>
            <person name="Ichikawa K."/>
            <person name="Yoshimura J."/>
            <person name="Morishita S."/>
        </authorList>
    </citation>
    <scope>NUCLEOTIDE SEQUENCE</scope>
    <source>
        <strain evidence="10 11">HSOK</strain>
    </source>
</reference>
<keyword evidence="3" id="KW-0677">Repeat</keyword>
<dbReference type="FunFam" id="1.10.238.10:FF:000004">
    <property type="entry name" value="Actinin alpha 1"/>
    <property type="match status" value="1"/>
</dbReference>
<reference evidence="10" key="3">
    <citation type="submission" date="2025-08" db="UniProtKB">
        <authorList>
            <consortium name="Ensembl"/>
        </authorList>
    </citation>
    <scope>IDENTIFICATION</scope>
    <source>
        <strain evidence="10">HSOK</strain>
    </source>
</reference>
<sequence>MVDYHAANNQPSGGPQTYMEQENDWDRDLLLDPAWEKQQRKTFTAWCNSHLRKAGTQIENIEEDFRDGLKLMLLLEVISGERLPKPERGKMRVHKINNVNKALDFIASKGVKLVSIGAEEIVDGNIKMTLGMIWTIILRFAIQDISVEETSAKEGLLLWCQRKTAPYKNVNVQNFHISWKDGLAFNALIHRHRPDLIDYESLRKDDPVTNLNNAFEVAEKHLDIPKMLDAEDIVGTLRPDEKAIMTYVSCFYHAFSGAQKAETAANRICKVLAVNQENEQMMEDYEKLASNLLEWIRRTIPWLEDRTQQKTVNDMQAKQEDFRDYRTVHKPPKVQEKCQLEISFNTLQTKLRLSNRPAFMPSEGRMVSDINSAWHTLEGAEKGYEEWILSEIRRLERLEHLAEKFHQKAAIHESWTNGKEAMLTQKDYETSTLSEVKALLRKHEAFESDLAAHQDRVEQIAAIAQELNELDYYDSASVNNRCQKICDQWDTLGTLTHSRKDSLERTEKQLESIDELYLEYAKRAAPFNNWMEGAMEDLQDMFIVHNIEEIQGLIAAHEQFKSTLPEANKEREAIQAIQAEVQKIAQSNGIKLSGANPYTTITPRSIDDKWEQAMAMVPQRDKALQEELNKQNSNDTLRATFAKQANVVGGYIQAKMEEIGRISIEMNGTLEDQLTHLRDYQQTILSFMPEINTLEGYHQHIQEALIFDNQYTSYTMEHLRVGWEQLLTTIARTINEVENQILTRDAKGISQEQLYEYRASFNHFDKDHTGSLIAEEFKACLISLGYDVENEKQKRSGQMASDDFRALLISTGTSLGDAEFTRIMSIVDPNNSGAVTFQAFIDFMSSETTDKDSADQVIASFKILAGDKNYIMADELRRELPPDQAEYCIARMAPYTGPDGVPGALDYMSFSTALYGESDL</sequence>
<evidence type="ECO:0000256" key="4">
    <source>
        <dbReference type="ARBA" id="ARBA00022837"/>
    </source>
</evidence>
<dbReference type="FunFam" id="1.20.58.60:FF:000005">
    <property type="entry name" value="Actinin alpha 1"/>
    <property type="match status" value="1"/>
</dbReference>
<dbReference type="FunFam" id="1.10.418.10:FF:000005">
    <property type="entry name" value="Actinin alpha 4"/>
    <property type="match status" value="1"/>
</dbReference>
<dbReference type="Pfam" id="PF08726">
    <property type="entry name" value="EFhand_Ca_insen"/>
    <property type="match status" value="1"/>
</dbReference>
<dbReference type="InterPro" id="IPR001589">
    <property type="entry name" value="Actinin_actin-bd_CS"/>
</dbReference>
<dbReference type="InterPro" id="IPR018159">
    <property type="entry name" value="Spectrin/alpha-actinin"/>
</dbReference>
<feature type="compositionally biased region" description="Polar residues" evidence="7">
    <location>
        <begin position="7"/>
        <end position="20"/>
    </location>
</feature>
<dbReference type="FunFam" id="1.20.58.60:FF:000004">
    <property type="entry name" value="Actinin alpha 1"/>
    <property type="match status" value="1"/>
</dbReference>
<accession>A0A3P9J4W3</accession>
<evidence type="ECO:0008006" key="12">
    <source>
        <dbReference type="Google" id="ProtNLM"/>
    </source>
</evidence>
<proteinExistence type="inferred from homology"/>
<reference key="1">
    <citation type="journal article" date="2007" name="Nature">
        <title>The medaka draft genome and insights into vertebrate genome evolution.</title>
        <authorList>
            <person name="Kasahara M."/>
            <person name="Naruse K."/>
            <person name="Sasaki S."/>
            <person name="Nakatani Y."/>
            <person name="Qu W."/>
            <person name="Ahsan B."/>
            <person name="Yamada T."/>
            <person name="Nagayasu Y."/>
            <person name="Doi K."/>
            <person name="Kasai Y."/>
            <person name="Jindo T."/>
            <person name="Kobayashi D."/>
            <person name="Shimada A."/>
            <person name="Toyoda A."/>
            <person name="Kuroki Y."/>
            <person name="Fujiyama A."/>
            <person name="Sasaki T."/>
            <person name="Shimizu A."/>
            <person name="Asakawa S."/>
            <person name="Shimizu N."/>
            <person name="Hashimoto S."/>
            <person name="Yang J."/>
            <person name="Lee Y."/>
            <person name="Matsushima K."/>
            <person name="Sugano S."/>
            <person name="Sakaizumi M."/>
            <person name="Narita T."/>
            <person name="Ohishi K."/>
            <person name="Haga S."/>
            <person name="Ohta F."/>
            <person name="Nomoto H."/>
            <person name="Nogata K."/>
            <person name="Morishita T."/>
            <person name="Endo T."/>
            <person name="Shin-I T."/>
            <person name="Takeda H."/>
            <person name="Morishita S."/>
            <person name="Kohara Y."/>
        </authorList>
    </citation>
    <scope>NUCLEOTIDE SEQUENCE [LARGE SCALE GENOMIC DNA]</scope>
    <source>
        <strain>Hd-rR</strain>
    </source>
</reference>
<feature type="domain" description="Calponin-homology (CH)" evidence="8">
    <location>
        <begin position="150"/>
        <end position="256"/>
    </location>
</feature>
<dbReference type="SUPFAM" id="SSF47473">
    <property type="entry name" value="EF-hand"/>
    <property type="match status" value="1"/>
</dbReference>
<dbReference type="Gene3D" id="1.10.238.10">
    <property type="entry name" value="EF-hand"/>
    <property type="match status" value="3"/>
</dbReference>
<dbReference type="PROSITE" id="PS00019">
    <property type="entry name" value="ACTININ_1"/>
    <property type="match status" value="1"/>
</dbReference>
<feature type="coiled-coil region" evidence="6">
    <location>
        <begin position="436"/>
        <end position="470"/>
    </location>
</feature>
<dbReference type="PROSITE" id="PS50021">
    <property type="entry name" value="CH"/>
    <property type="match status" value="2"/>
</dbReference>
<dbReference type="Gene3D" id="1.20.58.60">
    <property type="match status" value="4"/>
</dbReference>
<feature type="region of interest" description="Disordered" evidence="7">
    <location>
        <begin position="1"/>
        <end position="20"/>
    </location>
</feature>
<protein>
    <recommendedName>
        <fullName evidence="12">Actinin, alpha 4</fullName>
    </recommendedName>
</protein>
<dbReference type="CDD" id="cd00051">
    <property type="entry name" value="EFh"/>
    <property type="match status" value="1"/>
</dbReference>
<dbReference type="PANTHER" id="PTHR11915">
    <property type="entry name" value="SPECTRIN/FILAMIN RELATED CYTOSKELETAL PROTEIN"/>
    <property type="match status" value="1"/>
</dbReference>
<dbReference type="AlphaFoldDB" id="A0A3P9J4W3"/>
<name>A0A3P9J4W3_ORYLA</name>
<dbReference type="InterPro" id="IPR036872">
    <property type="entry name" value="CH_dom_sf"/>
</dbReference>